<keyword evidence="4" id="KW-1185">Reference proteome</keyword>
<sequence length="72" mass="8079">MDQRFYTVAEAAHLLRLSEPTLYRAIRNGEFPAVKIRGRYTVPAKAIDQAETDAMTSAPDDDPNDDRLRSVA</sequence>
<feature type="domain" description="Helix-turn-helix" evidence="2">
    <location>
        <begin position="5"/>
        <end position="49"/>
    </location>
</feature>
<dbReference type="SUPFAM" id="SSF46955">
    <property type="entry name" value="Putative DNA-binding domain"/>
    <property type="match status" value="1"/>
</dbReference>
<dbReference type="InterPro" id="IPR009061">
    <property type="entry name" value="DNA-bd_dom_put_sf"/>
</dbReference>
<reference evidence="3 4" key="1">
    <citation type="submission" date="2023-07" db="EMBL/GenBank/DDBJ databases">
        <title>Sequencing the genomes of 1000 actinobacteria strains.</title>
        <authorList>
            <person name="Klenk H.-P."/>
        </authorList>
    </citation>
    <scope>NUCLEOTIDE SEQUENCE [LARGE SCALE GENOMIC DNA]</scope>
    <source>
        <strain evidence="3 4">DSM 44710</strain>
    </source>
</reference>
<comment type="caution">
    <text evidence="3">The sequence shown here is derived from an EMBL/GenBank/DDBJ whole genome shotgun (WGS) entry which is preliminary data.</text>
</comment>
<proteinExistence type="predicted"/>
<evidence type="ECO:0000313" key="4">
    <source>
        <dbReference type="Proteomes" id="UP001240984"/>
    </source>
</evidence>
<dbReference type="NCBIfam" id="TIGR01764">
    <property type="entry name" value="excise"/>
    <property type="match status" value="1"/>
</dbReference>
<accession>A0ABT9N6Z2</accession>
<evidence type="ECO:0000313" key="3">
    <source>
        <dbReference type="EMBL" id="MDP9799026.1"/>
    </source>
</evidence>
<feature type="region of interest" description="Disordered" evidence="1">
    <location>
        <begin position="49"/>
        <end position="72"/>
    </location>
</feature>
<organism evidence="3 4">
    <name type="scientific">Catenuloplanes nepalensis</name>
    <dbReference type="NCBI Taxonomy" id="587533"/>
    <lineage>
        <taxon>Bacteria</taxon>
        <taxon>Bacillati</taxon>
        <taxon>Actinomycetota</taxon>
        <taxon>Actinomycetes</taxon>
        <taxon>Micromonosporales</taxon>
        <taxon>Micromonosporaceae</taxon>
        <taxon>Catenuloplanes</taxon>
    </lineage>
</organism>
<dbReference type="InterPro" id="IPR041657">
    <property type="entry name" value="HTH_17"/>
</dbReference>
<dbReference type="EMBL" id="JAUSRA010000001">
    <property type="protein sequence ID" value="MDP9799026.1"/>
    <property type="molecule type" value="Genomic_DNA"/>
</dbReference>
<protein>
    <submittedName>
        <fullName evidence="3">Excisionase family DNA binding protein</fullName>
    </submittedName>
</protein>
<dbReference type="InterPro" id="IPR010093">
    <property type="entry name" value="SinI_DNA-bd"/>
</dbReference>
<dbReference type="Proteomes" id="UP001240984">
    <property type="component" value="Unassembled WGS sequence"/>
</dbReference>
<dbReference type="RefSeq" id="WP_306837362.1">
    <property type="nucleotide sequence ID" value="NZ_JAUSRA010000001.1"/>
</dbReference>
<evidence type="ECO:0000256" key="1">
    <source>
        <dbReference type="SAM" id="MobiDB-lite"/>
    </source>
</evidence>
<gene>
    <name evidence="3" type="ORF">J2S43_007538</name>
</gene>
<evidence type="ECO:0000259" key="2">
    <source>
        <dbReference type="Pfam" id="PF12728"/>
    </source>
</evidence>
<name>A0ABT9N6Z2_9ACTN</name>
<dbReference type="Pfam" id="PF12728">
    <property type="entry name" value="HTH_17"/>
    <property type="match status" value="1"/>
</dbReference>